<evidence type="ECO:0000256" key="10">
    <source>
        <dbReference type="ARBA" id="ARBA00023167"/>
    </source>
</evidence>
<dbReference type="SUPFAM" id="SSF55347">
    <property type="entry name" value="Glyceraldehyde-3-phosphate dehydrogenase-like, C-terminal domain"/>
    <property type="match status" value="1"/>
</dbReference>
<dbReference type="PANTHER" id="PTHR43331">
    <property type="entry name" value="HOMOSERINE DEHYDROGENASE"/>
    <property type="match status" value="1"/>
</dbReference>
<dbReference type="FunFam" id="3.30.360.10:FF:000005">
    <property type="entry name" value="Homoserine dehydrogenase"/>
    <property type="match status" value="1"/>
</dbReference>
<feature type="binding site" evidence="13">
    <location>
        <position position="185"/>
    </location>
    <ligand>
        <name>L-homoserine</name>
        <dbReference type="ChEBI" id="CHEBI:57476"/>
    </ligand>
</feature>
<evidence type="ECO:0000256" key="11">
    <source>
        <dbReference type="ARBA" id="ARBA00048841"/>
    </source>
</evidence>
<dbReference type="SUPFAM" id="SSF51735">
    <property type="entry name" value="NAD(P)-binding Rossmann-fold domains"/>
    <property type="match status" value="1"/>
</dbReference>
<accession>A0A1C6I3A7</accession>
<keyword evidence="6 14" id="KW-0028">Amino-acid biosynthesis</keyword>
<dbReference type="NCBIfam" id="NF004976">
    <property type="entry name" value="PRK06349.1"/>
    <property type="match status" value="1"/>
</dbReference>
<dbReference type="GO" id="GO:0050661">
    <property type="term" value="F:NADP binding"/>
    <property type="evidence" value="ECO:0007669"/>
    <property type="project" value="InterPro"/>
</dbReference>
<evidence type="ECO:0000259" key="17">
    <source>
        <dbReference type="Pfam" id="PF03447"/>
    </source>
</evidence>
<dbReference type="PIRSF" id="PIRSF000098">
    <property type="entry name" value="Homoser_dehydrog"/>
    <property type="match status" value="1"/>
</dbReference>
<dbReference type="UniPathway" id="UPA00051">
    <property type="reaction ID" value="UER00465"/>
</dbReference>
<dbReference type="AlphaFoldDB" id="A0A1C6I3A7"/>
<evidence type="ECO:0000256" key="2">
    <source>
        <dbReference type="ARBA" id="ARBA00005062"/>
    </source>
</evidence>
<comment type="pathway">
    <text evidence="2 14">Amino-acid biosynthesis; L-methionine biosynthesis via de novo pathway; L-homoserine from L-aspartate: step 3/3.</text>
</comment>
<comment type="catalytic activity">
    <reaction evidence="11">
        <text>L-homoserine + NADP(+) = L-aspartate 4-semialdehyde + NADPH + H(+)</text>
        <dbReference type="Rhea" id="RHEA:15761"/>
        <dbReference type="ChEBI" id="CHEBI:15378"/>
        <dbReference type="ChEBI" id="CHEBI:57476"/>
        <dbReference type="ChEBI" id="CHEBI:57783"/>
        <dbReference type="ChEBI" id="CHEBI:58349"/>
        <dbReference type="ChEBI" id="CHEBI:537519"/>
        <dbReference type="EC" id="1.1.1.3"/>
    </reaction>
    <physiologicalReaction direction="right-to-left" evidence="11">
        <dbReference type="Rhea" id="RHEA:15763"/>
    </physiologicalReaction>
</comment>
<evidence type="ECO:0000256" key="12">
    <source>
        <dbReference type="PIRSR" id="PIRSR000098-1"/>
    </source>
</evidence>
<evidence type="ECO:0000313" key="18">
    <source>
        <dbReference type="EMBL" id="SCJ63515.1"/>
    </source>
</evidence>
<dbReference type="InterPro" id="IPR036291">
    <property type="entry name" value="NAD(P)-bd_dom_sf"/>
</dbReference>
<keyword evidence="7 14" id="KW-0791">Threonine biosynthesis</keyword>
<dbReference type="InterPro" id="IPR005106">
    <property type="entry name" value="Asp/hSer_DH_NAD-bd"/>
</dbReference>
<keyword evidence="13 14" id="KW-0521">NADP</keyword>
<dbReference type="GO" id="GO:0009086">
    <property type="term" value="P:methionine biosynthetic process"/>
    <property type="evidence" value="ECO:0007669"/>
    <property type="project" value="UniProtKB-KW"/>
</dbReference>
<organism evidence="18">
    <name type="scientific">uncultured Anaerotruncus sp</name>
    <dbReference type="NCBI Taxonomy" id="905011"/>
    <lineage>
        <taxon>Bacteria</taxon>
        <taxon>Bacillati</taxon>
        <taxon>Bacillota</taxon>
        <taxon>Clostridia</taxon>
        <taxon>Eubacteriales</taxon>
        <taxon>Oscillospiraceae</taxon>
        <taxon>Anaerotruncus</taxon>
        <taxon>environmental samples</taxon>
    </lineage>
</organism>
<name>A0A1C6I3A7_9FIRM</name>
<feature type="domain" description="Homoserine dehydrogenase catalytic" evidence="16">
    <location>
        <begin position="132"/>
        <end position="312"/>
    </location>
</feature>
<keyword evidence="8 14" id="KW-0560">Oxidoreductase</keyword>
<feature type="binding site" evidence="13">
    <location>
        <begin position="7"/>
        <end position="14"/>
    </location>
    <ligand>
        <name>NADP(+)</name>
        <dbReference type="ChEBI" id="CHEBI:58349"/>
    </ligand>
</feature>
<comment type="similarity">
    <text evidence="3 15">Belongs to the homoserine dehydrogenase family.</text>
</comment>
<dbReference type="InterPro" id="IPR019811">
    <property type="entry name" value="HDH_CS"/>
</dbReference>
<feature type="active site" description="Proton donor" evidence="12">
    <location>
        <position position="201"/>
    </location>
</feature>
<dbReference type="PANTHER" id="PTHR43331:SF1">
    <property type="entry name" value="HOMOSERINE DEHYDROGENASE"/>
    <property type="match status" value="1"/>
</dbReference>
<dbReference type="UniPathway" id="UPA00050">
    <property type="reaction ID" value="UER00063"/>
</dbReference>
<evidence type="ECO:0000256" key="1">
    <source>
        <dbReference type="ARBA" id="ARBA00005056"/>
    </source>
</evidence>
<evidence type="ECO:0000256" key="9">
    <source>
        <dbReference type="ARBA" id="ARBA00023053"/>
    </source>
</evidence>
<dbReference type="InterPro" id="IPR016204">
    <property type="entry name" value="HDH"/>
</dbReference>
<feature type="domain" description="Aspartate/homoserine dehydrogenase NAD-binding" evidence="17">
    <location>
        <begin position="8"/>
        <end position="124"/>
    </location>
</feature>
<dbReference type="EC" id="1.1.1.3" evidence="4 14"/>
<evidence type="ECO:0000256" key="4">
    <source>
        <dbReference type="ARBA" id="ARBA00013213"/>
    </source>
</evidence>
<reference evidence="18" key="1">
    <citation type="submission" date="2015-09" db="EMBL/GenBank/DDBJ databases">
        <authorList>
            <consortium name="Pathogen Informatics"/>
        </authorList>
    </citation>
    <scope>NUCLEOTIDE SEQUENCE</scope>
    <source>
        <strain evidence="18">2789STDY5834896</strain>
    </source>
</reference>
<evidence type="ECO:0000256" key="14">
    <source>
        <dbReference type="RuleBase" id="RU000579"/>
    </source>
</evidence>
<comment type="pathway">
    <text evidence="1 14">Amino-acid biosynthesis; L-threonine biosynthesis; L-threonine from L-aspartate: step 3/5.</text>
</comment>
<dbReference type="GO" id="GO:0009088">
    <property type="term" value="P:threonine biosynthetic process"/>
    <property type="evidence" value="ECO:0007669"/>
    <property type="project" value="UniProtKB-UniPathway"/>
</dbReference>
<evidence type="ECO:0000256" key="7">
    <source>
        <dbReference type="ARBA" id="ARBA00022697"/>
    </source>
</evidence>
<evidence type="ECO:0000256" key="6">
    <source>
        <dbReference type="ARBA" id="ARBA00022605"/>
    </source>
</evidence>
<dbReference type="Pfam" id="PF00742">
    <property type="entry name" value="Homoserine_dh"/>
    <property type="match status" value="1"/>
</dbReference>
<evidence type="ECO:0000256" key="13">
    <source>
        <dbReference type="PIRSR" id="PIRSR000098-2"/>
    </source>
</evidence>
<evidence type="ECO:0000256" key="15">
    <source>
        <dbReference type="RuleBase" id="RU004171"/>
    </source>
</evidence>
<evidence type="ECO:0000256" key="5">
    <source>
        <dbReference type="ARBA" id="ARBA00013376"/>
    </source>
</evidence>
<evidence type="ECO:0000256" key="3">
    <source>
        <dbReference type="ARBA" id="ARBA00006753"/>
    </source>
</evidence>
<keyword evidence="9" id="KW-0915">Sodium</keyword>
<dbReference type="Gene3D" id="3.30.70.260">
    <property type="match status" value="1"/>
</dbReference>
<evidence type="ECO:0000256" key="8">
    <source>
        <dbReference type="ARBA" id="ARBA00023002"/>
    </source>
</evidence>
<proteinExistence type="inferred from homology"/>
<protein>
    <recommendedName>
        <fullName evidence="5 14">Homoserine dehydrogenase</fullName>
        <ecNumber evidence="4 14">1.1.1.3</ecNumber>
    </recommendedName>
</protein>
<sequence length="411" mass="44665">MVQVAIIGYGTVGSGVAEVIERNAESIAKKAGQKIEVKYICDIRDFTDDPNQDKLIKDFSIILNDPDISVVVESIGGLKPAYQFVKDSLLAHKSVVTSNKELVATKGWELLKIAREQGVNFLFEASVGGGTPIIRPMHQCLAANQFDEIAGILNGTTNFMLTKMAREGLSFDEALALAQQLGYAETIDPSADVDGHDCCRKICILASLAFGRHIFPDQVPTSGIRTVTTEDIALAGQLGYAVKLIGRAKKQEDGRVFIEVCPALVDRASQLSTVDDVFNGILVRSDMLGDVLFYGRGAGKLPTASAVVADIIDTVRSENIHQSLYWEKVDEDFLQDAAQDVCGHYLRVACADTAKVLEVAELVFGQLGRCESCGAYTAFVTAEQSQRDFENARDKLAALLPVENCMKVMPY</sequence>
<dbReference type="EMBL" id="FMHG01000001">
    <property type="protein sequence ID" value="SCJ63515.1"/>
    <property type="molecule type" value="Genomic_DNA"/>
</dbReference>
<evidence type="ECO:0000259" key="16">
    <source>
        <dbReference type="Pfam" id="PF00742"/>
    </source>
</evidence>
<dbReference type="PROSITE" id="PS01042">
    <property type="entry name" value="HOMOSER_DHGENASE"/>
    <property type="match status" value="1"/>
</dbReference>
<dbReference type="InterPro" id="IPR001342">
    <property type="entry name" value="HDH_cat"/>
</dbReference>
<feature type="binding site" evidence="13">
    <location>
        <position position="100"/>
    </location>
    <ligand>
        <name>NADPH</name>
        <dbReference type="ChEBI" id="CHEBI:57783"/>
    </ligand>
</feature>
<keyword evidence="10 14" id="KW-0486">Methionine biosynthesis</keyword>
<dbReference type="GO" id="GO:0004412">
    <property type="term" value="F:homoserine dehydrogenase activity"/>
    <property type="evidence" value="ECO:0007669"/>
    <property type="project" value="UniProtKB-EC"/>
</dbReference>
<gene>
    <name evidence="18" type="primary">hom</name>
    <name evidence="18" type="ORF">SAMEA3545359_01163</name>
</gene>
<dbReference type="Gene3D" id="3.30.360.10">
    <property type="entry name" value="Dihydrodipicolinate Reductase, domain 2"/>
    <property type="match status" value="1"/>
</dbReference>
<dbReference type="Pfam" id="PF03447">
    <property type="entry name" value="NAD_binding_3"/>
    <property type="match status" value="1"/>
</dbReference>
<dbReference type="Gene3D" id="3.40.50.720">
    <property type="entry name" value="NAD(P)-binding Rossmann-like Domain"/>
    <property type="match status" value="1"/>
</dbReference>